<dbReference type="InterPro" id="IPR035979">
    <property type="entry name" value="RBD_domain_sf"/>
</dbReference>
<dbReference type="SMART" id="SM00360">
    <property type="entry name" value="RRM"/>
    <property type="match status" value="1"/>
</dbReference>
<dbReference type="AlphaFoldDB" id="A0A183UAJ6"/>
<evidence type="ECO:0000313" key="4">
    <source>
        <dbReference type="EMBL" id="VDM36676.1"/>
    </source>
</evidence>
<evidence type="ECO:0000313" key="6">
    <source>
        <dbReference type="WBParaSite" id="TCNE_0000551601-mRNA-1"/>
    </source>
</evidence>
<protein>
    <submittedName>
        <fullName evidence="6">RRM domain-containing protein</fullName>
    </submittedName>
</protein>
<organism evidence="5 6">
    <name type="scientific">Toxocara canis</name>
    <name type="common">Canine roundworm</name>
    <dbReference type="NCBI Taxonomy" id="6265"/>
    <lineage>
        <taxon>Eukaryota</taxon>
        <taxon>Metazoa</taxon>
        <taxon>Ecdysozoa</taxon>
        <taxon>Nematoda</taxon>
        <taxon>Chromadorea</taxon>
        <taxon>Rhabditida</taxon>
        <taxon>Spirurina</taxon>
        <taxon>Ascaridomorpha</taxon>
        <taxon>Ascaridoidea</taxon>
        <taxon>Toxocaridae</taxon>
        <taxon>Toxocara</taxon>
    </lineage>
</organism>
<dbReference type="GO" id="GO:0045948">
    <property type="term" value="P:positive regulation of translational initiation"/>
    <property type="evidence" value="ECO:0007669"/>
    <property type="project" value="TreeGrafter"/>
</dbReference>
<proteinExistence type="predicted"/>
<accession>A0A183UAJ6</accession>
<dbReference type="Pfam" id="PF00076">
    <property type="entry name" value="RRM_1"/>
    <property type="match status" value="1"/>
</dbReference>
<dbReference type="Proteomes" id="UP000050794">
    <property type="component" value="Unassembled WGS sequence"/>
</dbReference>
<dbReference type="GO" id="GO:0005737">
    <property type="term" value="C:cytoplasm"/>
    <property type="evidence" value="ECO:0007669"/>
    <property type="project" value="TreeGrafter"/>
</dbReference>
<gene>
    <name evidence="4" type="ORF">TCNE_LOCUS5516</name>
</gene>
<dbReference type="CDD" id="cd12412">
    <property type="entry name" value="RRM_DAZL_BOULE"/>
    <property type="match status" value="1"/>
</dbReference>
<sequence>MGYAAEQCWEKMLSPALTTVAFDGAGNPYQVVYPCAPAYNSTALPLGVPDACAFELIPHRIFVGGFASATTESELRSIFERFGHVREAKVIRNGEGTPKGYGFVTFDSEEEAKAVIIRAEKEKLEFRGRRLNLGPAVRRTLRGPRFSQEYTLSTPTGQILPANGFGGFSYSYPQQSPYVVMSPTPTTPSFVFTPLPSTPSVFVYPYGASVSLTSFGPMHFICSFHCVAPKDVDASKKVATMSFCCVNSEMFRPDTHVEIWLSEVFCALNKVLHMPSLQEHEDSQTQRQALTANAESVMPAASAAATVDQDPINQTTDAYPVAVCATPQMQQSPGSYCITPSASLISIAQPLTPVTPSVISQQMCGYPSGGAYYVPPGVQNIDMTHYSQMTPPVSVSCYFPPPNTFHFVSLLGYSPFA</sequence>
<dbReference type="PANTHER" id="PTHR11176:SF57">
    <property type="entry name" value="PROTEIN BOULE"/>
    <property type="match status" value="1"/>
</dbReference>
<dbReference type="Gene3D" id="3.30.70.330">
    <property type="match status" value="1"/>
</dbReference>
<keyword evidence="5" id="KW-1185">Reference proteome</keyword>
<dbReference type="WBParaSite" id="TCNE_0000551601-mRNA-1">
    <property type="protein sequence ID" value="TCNE_0000551601-mRNA-1"/>
    <property type="gene ID" value="TCNE_0000551601"/>
</dbReference>
<dbReference type="GO" id="GO:0008494">
    <property type="term" value="F:translation activator activity"/>
    <property type="evidence" value="ECO:0007669"/>
    <property type="project" value="TreeGrafter"/>
</dbReference>
<evidence type="ECO:0000259" key="3">
    <source>
        <dbReference type="PROSITE" id="PS50102"/>
    </source>
</evidence>
<evidence type="ECO:0000313" key="5">
    <source>
        <dbReference type="Proteomes" id="UP000050794"/>
    </source>
</evidence>
<evidence type="ECO:0000256" key="1">
    <source>
        <dbReference type="ARBA" id="ARBA00022884"/>
    </source>
</evidence>
<feature type="domain" description="RRM" evidence="3">
    <location>
        <begin position="59"/>
        <end position="138"/>
    </location>
</feature>
<dbReference type="PANTHER" id="PTHR11176">
    <property type="entry name" value="BOULE-RELATED"/>
    <property type="match status" value="1"/>
</dbReference>
<dbReference type="GO" id="GO:0070935">
    <property type="term" value="P:3'-UTR-mediated mRNA stabilization"/>
    <property type="evidence" value="ECO:0007669"/>
    <property type="project" value="TreeGrafter"/>
</dbReference>
<dbReference type="InterPro" id="IPR012677">
    <property type="entry name" value="Nucleotide-bd_a/b_plait_sf"/>
</dbReference>
<reference evidence="4 5" key="2">
    <citation type="submission" date="2018-11" db="EMBL/GenBank/DDBJ databases">
        <authorList>
            <consortium name="Pathogen Informatics"/>
        </authorList>
    </citation>
    <scope>NUCLEOTIDE SEQUENCE [LARGE SCALE GENOMIC DNA]</scope>
</reference>
<keyword evidence="1 2" id="KW-0694">RNA-binding</keyword>
<dbReference type="InterPro" id="IPR000504">
    <property type="entry name" value="RRM_dom"/>
</dbReference>
<dbReference type="SUPFAM" id="SSF54928">
    <property type="entry name" value="RNA-binding domain, RBD"/>
    <property type="match status" value="1"/>
</dbReference>
<evidence type="ECO:0000256" key="2">
    <source>
        <dbReference type="PROSITE-ProRule" id="PRU00176"/>
    </source>
</evidence>
<reference evidence="6" key="1">
    <citation type="submission" date="2016-06" db="UniProtKB">
        <authorList>
            <consortium name="WormBaseParasite"/>
        </authorList>
    </citation>
    <scope>IDENTIFICATION</scope>
</reference>
<name>A0A183UAJ6_TOXCA</name>
<dbReference type="InterPro" id="IPR034988">
    <property type="entry name" value="DAZ_BOULE_RRM"/>
</dbReference>
<dbReference type="GO" id="GO:0003730">
    <property type="term" value="F:mRNA 3'-UTR binding"/>
    <property type="evidence" value="ECO:0007669"/>
    <property type="project" value="TreeGrafter"/>
</dbReference>
<dbReference type="PROSITE" id="PS50102">
    <property type="entry name" value="RRM"/>
    <property type="match status" value="1"/>
</dbReference>
<dbReference type="EMBL" id="UYWY01019364">
    <property type="protein sequence ID" value="VDM36676.1"/>
    <property type="molecule type" value="Genomic_DNA"/>
</dbReference>